<dbReference type="Proteomes" id="UP000663882">
    <property type="component" value="Unassembled WGS sequence"/>
</dbReference>
<gene>
    <name evidence="2" type="ORF">RFH988_LOCUS29296</name>
    <name evidence="1" type="ORF">SEV965_LOCUS11686</name>
</gene>
<dbReference type="AlphaFoldDB" id="A0A814I4B6"/>
<comment type="caution">
    <text evidence="1">The sequence shown here is derived from an EMBL/GenBank/DDBJ whole genome shotgun (WGS) entry which is preliminary data.</text>
</comment>
<organism evidence="1 3">
    <name type="scientific">Rotaria sordida</name>
    <dbReference type="NCBI Taxonomy" id="392033"/>
    <lineage>
        <taxon>Eukaryota</taxon>
        <taxon>Metazoa</taxon>
        <taxon>Spiralia</taxon>
        <taxon>Gnathifera</taxon>
        <taxon>Rotifera</taxon>
        <taxon>Eurotatoria</taxon>
        <taxon>Bdelloidea</taxon>
        <taxon>Philodinida</taxon>
        <taxon>Philodinidae</taxon>
        <taxon>Rotaria</taxon>
    </lineage>
</organism>
<dbReference type="InterPro" id="IPR019399">
    <property type="entry name" value="Parkin_co-regulated_protein"/>
</dbReference>
<dbReference type="InterPro" id="IPR011989">
    <property type="entry name" value="ARM-like"/>
</dbReference>
<evidence type="ECO:0000313" key="3">
    <source>
        <dbReference type="Proteomes" id="UP000663889"/>
    </source>
</evidence>
<dbReference type="Gene3D" id="1.25.10.10">
    <property type="entry name" value="Leucine-rich Repeat Variant"/>
    <property type="match status" value="1"/>
</dbReference>
<dbReference type="Proteomes" id="UP000663889">
    <property type="component" value="Unassembled WGS sequence"/>
</dbReference>
<dbReference type="SUPFAM" id="SSF48371">
    <property type="entry name" value="ARM repeat"/>
    <property type="match status" value="1"/>
</dbReference>
<dbReference type="EMBL" id="CAJNOU010000510">
    <property type="protein sequence ID" value="CAF1018750.1"/>
    <property type="molecule type" value="Genomic_DNA"/>
</dbReference>
<reference evidence="1" key="1">
    <citation type="submission" date="2021-02" db="EMBL/GenBank/DDBJ databases">
        <authorList>
            <person name="Nowell W R."/>
        </authorList>
    </citation>
    <scope>NUCLEOTIDE SEQUENCE</scope>
</reference>
<evidence type="ECO:0008006" key="4">
    <source>
        <dbReference type="Google" id="ProtNLM"/>
    </source>
</evidence>
<dbReference type="PANTHER" id="PTHR21207">
    <property type="entry name" value="PARKIN COREGULATED GENE PROTEIN PARK2 COREGULATED"/>
    <property type="match status" value="1"/>
</dbReference>
<proteinExistence type="predicted"/>
<dbReference type="OrthoDB" id="10258089at2759"/>
<accession>A0A814I4B6</accession>
<evidence type="ECO:0000313" key="1">
    <source>
        <dbReference type="EMBL" id="CAF1018750.1"/>
    </source>
</evidence>
<dbReference type="InterPro" id="IPR016024">
    <property type="entry name" value="ARM-type_fold"/>
</dbReference>
<dbReference type="PANTHER" id="PTHR21207:SF1">
    <property type="entry name" value="PACRG-LIKE PROTEIN"/>
    <property type="match status" value="1"/>
</dbReference>
<evidence type="ECO:0000313" key="2">
    <source>
        <dbReference type="EMBL" id="CAF1292554.1"/>
    </source>
</evidence>
<protein>
    <recommendedName>
        <fullName evidence="4">PACRG-like protein</fullName>
    </recommendedName>
</protein>
<sequence length="260" mass="29161">MAASHNRPSAKLCPKTIDLFSTSNSTSNSPFLNAFTSGRIPCRLVHGSVRNRLAWNTSIDDLNYDPVLVLLAEGLRETAHPLPFISRQGFTELMSNINARQKVIPILPKLINPIKLALSSNDDEVFEGALNALIQLSTVVGNELDKYLKTYLSILAKRMSNRKYRDSVTNALNIFEENGEKDILPVIKSKIPTYCSSDYLELKLFTNSTDDEQYVNDERQCLIKMFALTCLQLTIKYATKSGKITLAQKIIDELVEQGKD</sequence>
<name>A0A814I4B6_9BILA</name>
<dbReference type="EMBL" id="CAJNOO010002726">
    <property type="protein sequence ID" value="CAF1292554.1"/>
    <property type="molecule type" value="Genomic_DNA"/>
</dbReference>
<dbReference type="Pfam" id="PF10274">
    <property type="entry name" value="ParcG"/>
    <property type="match status" value="1"/>
</dbReference>